<dbReference type="EMBL" id="GBXM01024815">
    <property type="protein sequence ID" value="JAH83762.1"/>
    <property type="molecule type" value="Transcribed_RNA"/>
</dbReference>
<proteinExistence type="predicted"/>
<organism evidence="1">
    <name type="scientific">Anguilla anguilla</name>
    <name type="common">European freshwater eel</name>
    <name type="synonym">Muraena anguilla</name>
    <dbReference type="NCBI Taxonomy" id="7936"/>
    <lineage>
        <taxon>Eukaryota</taxon>
        <taxon>Metazoa</taxon>
        <taxon>Chordata</taxon>
        <taxon>Craniata</taxon>
        <taxon>Vertebrata</taxon>
        <taxon>Euteleostomi</taxon>
        <taxon>Actinopterygii</taxon>
        <taxon>Neopterygii</taxon>
        <taxon>Teleostei</taxon>
        <taxon>Anguilliformes</taxon>
        <taxon>Anguillidae</taxon>
        <taxon>Anguilla</taxon>
    </lineage>
</organism>
<sequence length="64" mass="7160">MHMATNDSVNEVKRKLKVGQLYAVYEQLGQATLKIFDAEGKEVKTPIEAIKSAEEVSLQVNCHK</sequence>
<dbReference type="AlphaFoldDB" id="A0A0E9W084"/>
<name>A0A0E9W084_ANGAN</name>
<evidence type="ECO:0000313" key="1">
    <source>
        <dbReference type="EMBL" id="JAH83762.1"/>
    </source>
</evidence>
<reference evidence="1" key="2">
    <citation type="journal article" date="2015" name="Fish Shellfish Immunol.">
        <title>Early steps in the European eel (Anguilla anguilla)-Vibrio vulnificus interaction in the gills: Role of the RtxA13 toxin.</title>
        <authorList>
            <person name="Callol A."/>
            <person name="Pajuelo D."/>
            <person name="Ebbesson L."/>
            <person name="Teles M."/>
            <person name="MacKenzie S."/>
            <person name="Amaro C."/>
        </authorList>
    </citation>
    <scope>NUCLEOTIDE SEQUENCE</scope>
</reference>
<protein>
    <submittedName>
        <fullName evidence="1">Uncharacterized protein</fullName>
    </submittedName>
</protein>
<accession>A0A0E9W084</accession>
<reference evidence="1" key="1">
    <citation type="submission" date="2014-11" db="EMBL/GenBank/DDBJ databases">
        <authorList>
            <person name="Amaro Gonzalez C."/>
        </authorList>
    </citation>
    <scope>NUCLEOTIDE SEQUENCE</scope>
</reference>